<evidence type="ECO:0000313" key="2">
    <source>
        <dbReference type="EMBL" id="OQR96221.1"/>
    </source>
</evidence>
<protein>
    <submittedName>
        <fullName evidence="2">Uncharacterized protein</fullName>
    </submittedName>
</protein>
<accession>A0A1V9ZEB0</accession>
<name>A0A1V9ZEB0_ACHHY</name>
<sequence length="90" mass="9892">MYRKETAQITASLRQLQGQCQPSPPKTTSPTKYDPYSMRTIAFVKVGDERPTSPSSRRAMTAPRQVPLPTGAVTRPFVSHSSTTPKSPES</sequence>
<keyword evidence="3" id="KW-1185">Reference proteome</keyword>
<proteinExistence type="predicted"/>
<reference evidence="2 3" key="1">
    <citation type="journal article" date="2014" name="Genome Biol. Evol.">
        <title>The secreted proteins of Achlya hypogyna and Thraustotheca clavata identify the ancestral oomycete secretome and reveal gene acquisitions by horizontal gene transfer.</title>
        <authorList>
            <person name="Misner I."/>
            <person name="Blouin N."/>
            <person name="Leonard G."/>
            <person name="Richards T.A."/>
            <person name="Lane C.E."/>
        </authorList>
    </citation>
    <scope>NUCLEOTIDE SEQUENCE [LARGE SCALE GENOMIC DNA]</scope>
    <source>
        <strain evidence="2 3">ATCC 48635</strain>
    </source>
</reference>
<dbReference type="Proteomes" id="UP000243579">
    <property type="component" value="Unassembled WGS sequence"/>
</dbReference>
<feature type="region of interest" description="Disordered" evidence="1">
    <location>
        <begin position="15"/>
        <end position="90"/>
    </location>
</feature>
<dbReference type="EMBL" id="JNBR01000151">
    <property type="protein sequence ID" value="OQR96221.1"/>
    <property type="molecule type" value="Genomic_DNA"/>
</dbReference>
<evidence type="ECO:0000313" key="3">
    <source>
        <dbReference type="Proteomes" id="UP000243579"/>
    </source>
</evidence>
<gene>
    <name evidence="2" type="ORF">ACHHYP_16534</name>
</gene>
<comment type="caution">
    <text evidence="2">The sequence shown here is derived from an EMBL/GenBank/DDBJ whole genome shotgun (WGS) entry which is preliminary data.</text>
</comment>
<feature type="compositionally biased region" description="Polar residues" evidence="1">
    <location>
        <begin position="79"/>
        <end position="90"/>
    </location>
</feature>
<organism evidence="2 3">
    <name type="scientific">Achlya hypogyna</name>
    <name type="common">Oomycete</name>
    <name type="synonym">Protoachlya hypogyna</name>
    <dbReference type="NCBI Taxonomy" id="1202772"/>
    <lineage>
        <taxon>Eukaryota</taxon>
        <taxon>Sar</taxon>
        <taxon>Stramenopiles</taxon>
        <taxon>Oomycota</taxon>
        <taxon>Saprolegniomycetes</taxon>
        <taxon>Saprolegniales</taxon>
        <taxon>Achlyaceae</taxon>
        <taxon>Achlya</taxon>
    </lineage>
</organism>
<evidence type="ECO:0000256" key="1">
    <source>
        <dbReference type="SAM" id="MobiDB-lite"/>
    </source>
</evidence>
<dbReference type="AlphaFoldDB" id="A0A1V9ZEB0"/>